<comment type="caution">
    <text evidence="2">The sequence shown here is derived from an EMBL/GenBank/DDBJ whole genome shotgun (WGS) entry which is preliminary data.</text>
</comment>
<feature type="compositionally biased region" description="Low complexity" evidence="1">
    <location>
        <begin position="593"/>
        <end position="608"/>
    </location>
</feature>
<proteinExistence type="predicted"/>
<gene>
    <name evidence="2" type="ORF">M5K25_021685</name>
</gene>
<organism evidence="2 3">
    <name type="scientific">Dendrobium thyrsiflorum</name>
    <name type="common">Pinecone-like raceme dendrobium</name>
    <name type="synonym">Orchid</name>
    <dbReference type="NCBI Taxonomy" id="117978"/>
    <lineage>
        <taxon>Eukaryota</taxon>
        <taxon>Viridiplantae</taxon>
        <taxon>Streptophyta</taxon>
        <taxon>Embryophyta</taxon>
        <taxon>Tracheophyta</taxon>
        <taxon>Spermatophyta</taxon>
        <taxon>Magnoliopsida</taxon>
        <taxon>Liliopsida</taxon>
        <taxon>Asparagales</taxon>
        <taxon>Orchidaceae</taxon>
        <taxon>Epidendroideae</taxon>
        <taxon>Malaxideae</taxon>
        <taxon>Dendrobiinae</taxon>
        <taxon>Dendrobium</taxon>
    </lineage>
</organism>
<protein>
    <submittedName>
        <fullName evidence="2">Uncharacterized protein</fullName>
    </submittedName>
</protein>
<accession>A0ABD0U502</accession>
<feature type="region of interest" description="Disordered" evidence="1">
    <location>
        <begin position="392"/>
        <end position="414"/>
    </location>
</feature>
<dbReference type="EMBL" id="JANQDX010000017">
    <property type="protein sequence ID" value="KAL0907285.1"/>
    <property type="molecule type" value="Genomic_DNA"/>
</dbReference>
<feature type="compositionally biased region" description="Basic and acidic residues" evidence="1">
    <location>
        <begin position="124"/>
        <end position="143"/>
    </location>
</feature>
<reference evidence="2 3" key="1">
    <citation type="journal article" date="2024" name="Plant Biotechnol. J.">
        <title>Dendrobium thyrsiflorum genome and its molecular insights into genes involved in important horticultural traits.</title>
        <authorList>
            <person name="Chen B."/>
            <person name="Wang J.Y."/>
            <person name="Zheng P.J."/>
            <person name="Li K.L."/>
            <person name="Liang Y.M."/>
            <person name="Chen X.F."/>
            <person name="Zhang C."/>
            <person name="Zhao X."/>
            <person name="He X."/>
            <person name="Zhang G.Q."/>
            <person name="Liu Z.J."/>
            <person name="Xu Q."/>
        </authorList>
    </citation>
    <scope>NUCLEOTIDE SEQUENCE [LARGE SCALE GENOMIC DNA]</scope>
    <source>
        <strain evidence="2">GZMU011</strain>
    </source>
</reference>
<feature type="region of interest" description="Disordered" evidence="1">
    <location>
        <begin position="74"/>
        <end position="143"/>
    </location>
</feature>
<sequence length="783" mass="86664">MAKRLDEMASAMTVLTTQLLGPQKATNTADKPSTSAEKGKDAVQIDEDIGSQEKNEPGTFEKLLSKASSLQSEASQLSFLKDNSNGDQAKRFKQKPVERKGSVSALSFQKGKQIQVTEQQQPRKITEQQPRNDKEKAVKKPDPRGLAEKINQQYSFRRDAIKKIFKSLIQDDNFQLPKPKRPADVDKSNEPNYCPYHRMLGHVLEDCYVFKDWVESEYKSGRMSLPNAYLANPSQGSVKVIHVEEIPTKGQKAESAVAAVSSQKGMVGLLTDAEGWQLSLSKSSLKMLDKLAKTPLEFSKETKMPIKKASFGVSLGNSMGPSPLKLHAKRVSMVKGKEKEEPISKIKQVILPNGEGKSPKPITLSDFMYVPKGVNEMNYPFAYVQSVHSESDNENVIESSQSSESSGSSSDDDLPLYKMQGVKIVIEPESPDLETIQAKEESDSEVLVDVTTLSEPEQITEINLRSGRVVPSPMASKKDKGKEPINQNDGVVPPMPAPQEQVGGGPPKVDYNVLAHLRKLPARLSIYDALVLSPEMREALIKALLDPEICRMAQRARGRDRGRGGRGQDEWRMRVTKTPSPPFAPGRPITHVGSGSNSSSESNMMGSSTKNHQPNRDAASKWVITEKPIWNIKENLPCDEDTSQKEEVSDLTKYERLNEFVKTLTSLSASTVDDLNVCVAPKLGEDVGKKHVFYKAHQPSSSEVGVELEDLSLNEMVELPFDWYPVGVKILIEKGGRRGVRFASVDVVSGFQRAEKEVATWRGSRFGTGTDWFGVSTSARRYQ</sequence>
<feature type="compositionally biased region" description="Low complexity" evidence="1">
    <location>
        <begin position="399"/>
        <end position="409"/>
    </location>
</feature>
<evidence type="ECO:0000313" key="3">
    <source>
        <dbReference type="Proteomes" id="UP001552299"/>
    </source>
</evidence>
<feature type="compositionally biased region" description="Polar residues" evidence="1">
    <location>
        <begin position="20"/>
        <end position="36"/>
    </location>
</feature>
<dbReference type="Proteomes" id="UP001552299">
    <property type="component" value="Unassembled WGS sequence"/>
</dbReference>
<feature type="compositionally biased region" description="Polar residues" evidence="1">
    <location>
        <begin position="104"/>
        <end position="123"/>
    </location>
</feature>
<feature type="region of interest" description="Disordered" evidence="1">
    <location>
        <begin position="470"/>
        <end position="492"/>
    </location>
</feature>
<feature type="region of interest" description="Disordered" evidence="1">
    <location>
        <begin position="575"/>
        <end position="617"/>
    </location>
</feature>
<dbReference type="AlphaFoldDB" id="A0ABD0U502"/>
<evidence type="ECO:0000256" key="1">
    <source>
        <dbReference type="SAM" id="MobiDB-lite"/>
    </source>
</evidence>
<name>A0ABD0U502_DENTH</name>
<evidence type="ECO:0000313" key="2">
    <source>
        <dbReference type="EMBL" id="KAL0907285.1"/>
    </source>
</evidence>
<keyword evidence="3" id="KW-1185">Reference proteome</keyword>
<feature type="region of interest" description="Disordered" evidence="1">
    <location>
        <begin position="20"/>
        <end position="59"/>
    </location>
</feature>